<dbReference type="Proteomes" id="UP000236291">
    <property type="component" value="Unassembled WGS sequence"/>
</dbReference>
<sequence>RWLGVVVVIPPSLSTPFEVMRGAAKNKKLLKGYLLVWHATLWCLWKARNNSIFANVLVDPKIIVEEIKVLSWKWSLARLKVLSLFYE</sequence>
<feature type="non-terminal residue" evidence="1">
    <location>
        <position position="1"/>
    </location>
</feature>
<proteinExistence type="predicted"/>
<accession>A0A2K3MH81</accession>
<dbReference type="EMBL" id="ASHM01061962">
    <property type="protein sequence ID" value="PNX90160.1"/>
    <property type="molecule type" value="Genomic_DNA"/>
</dbReference>
<evidence type="ECO:0000313" key="1">
    <source>
        <dbReference type="EMBL" id="PNX90160.1"/>
    </source>
</evidence>
<evidence type="ECO:0000313" key="2">
    <source>
        <dbReference type="Proteomes" id="UP000236291"/>
    </source>
</evidence>
<organism evidence="1 2">
    <name type="scientific">Trifolium pratense</name>
    <name type="common">Red clover</name>
    <dbReference type="NCBI Taxonomy" id="57577"/>
    <lineage>
        <taxon>Eukaryota</taxon>
        <taxon>Viridiplantae</taxon>
        <taxon>Streptophyta</taxon>
        <taxon>Embryophyta</taxon>
        <taxon>Tracheophyta</taxon>
        <taxon>Spermatophyta</taxon>
        <taxon>Magnoliopsida</taxon>
        <taxon>eudicotyledons</taxon>
        <taxon>Gunneridae</taxon>
        <taxon>Pentapetalae</taxon>
        <taxon>rosids</taxon>
        <taxon>fabids</taxon>
        <taxon>Fabales</taxon>
        <taxon>Fabaceae</taxon>
        <taxon>Papilionoideae</taxon>
        <taxon>50 kb inversion clade</taxon>
        <taxon>NPAAA clade</taxon>
        <taxon>Hologalegina</taxon>
        <taxon>IRL clade</taxon>
        <taxon>Trifolieae</taxon>
        <taxon>Trifolium</taxon>
    </lineage>
</organism>
<gene>
    <name evidence="1" type="ORF">L195_g046283</name>
</gene>
<protein>
    <submittedName>
        <fullName evidence="1">Pantothenate synthetase</fullName>
    </submittedName>
</protein>
<reference evidence="1 2" key="1">
    <citation type="journal article" date="2014" name="Am. J. Bot.">
        <title>Genome assembly and annotation for red clover (Trifolium pratense; Fabaceae).</title>
        <authorList>
            <person name="Istvanek J."/>
            <person name="Jaros M."/>
            <person name="Krenek A."/>
            <person name="Repkova J."/>
        </authorList>
    </citation>
    <scope>NUCLEOTIDE SEQUENCE [LARGE SCALE GENOMIC DNA]</scope>
    <source>
        <strain evidence="2">cv. Tatra</strain>
        <tissue evidence="1">Young leaves</tissue>
    </source>
</reference>
<reference evidence="1 2" key="2">
    <citation type="journal article" date="2017" name="Front. Plant Sci.">
        <title>Gene Classification and Mining of Molecular Markers Useful in Red Clover (Trifolium pratense) Breeding.</title>
        <authorList>
            <person name="Istvanek J."/>
            <person name="Dluhosova J."/>
            <person name="Dluhos P."/>
            <person name="Patkova L."/>
            <person name="Nedelnik J."/>
            <person name="Repkova J."/>
        </authorList>
    </citation>
    <scope>NUCLEOTIDE SEQUENCE [LARGE SCALE GENOMIC DNA]</scope>
    <source>
        <strain evidence="2">cv. Tatra</strain>
        <tissue evidence="1">Young leaves</tissue>
    </source>
</reference>
<dbReference type="AlphaFoldDB" id="A0A2K3MH81"/>
<name>A0A2K3MH81_TRIPR</name>
<comment type="caution">
    <text evidence="1">The sequence shown here is derived from an EMBL/GenBank/DDBJ whole genome shotgun (WGS) entry which is preliminary data.</text>
</comment>